<proteinExistence type="inferred from homology"/>
<keyword evidence="3" id="KW-0808">Transferase</keyword>
<dbReference type="EMBL" id="FTOR01000008">
    <property type="protein sequence ID" value="SIT29338.1"/>
    <property type="molecule type" value="Genomic_DNA"/>
</dbReference>
<dbReference type="STRING" id="477680.SAMN05421788_108292"/>
<organism evidence="3 4">
    <name type="scientific">Filimonas lacunae</name>
    <dbReference type="NCBI Taxonomy" id="477680"/>
    <lineage>
        <taxon>Bacteria</taxon>
        <taxon>Pseudomonadati</taxon>
        <taxon>Bacteroidota</taxon>
        <taxon>Chitinophagia</taxon>
        <taxon>Chitinophagales</taxon>
        <taxon>Chitinophagaceae</taxon>
        <taxon>Filimonas</taxon>
    </lineage>
</organism>
<comment type="similarity">
    <text evidence="1">Belongs to the glycosyltransferase 2 family. WaaE/KdtX subfamily.</text>
</comment>
<dbReference type="KEGG" id="fln:FLA_1575"/>
<dbReference type="SUPFAM" id="SSF53448">
    <property type="entry name" value="Nucleotide-diphospho-sugar transferases"/>
    <property type="match status" value="1"/>
</dbReference>
<dbReference type="PANTHER" id="PTHR43630:SF2">
    <property type="entry name" value="GLYCOSYLTRANSFERASE"/>
    <property type="match status" value="1"/>
</dbReference>
<accession>A0A173MDQ9</accession>
<dbReference type="GO" id="GO:0016740">
    <property type="term" value="F:transferase activity"/>
    <property type="evidence" value="ECO:0007669"/>
    <property type="project" value="UniProtKB-KW"/>
</dbReference>
<dbReference type="PANTHER" id="PTHR43630">
    <property type="entry name" value="POLY-BETA-1,6-N-ACETYL-D-GLUCOSAMINE SYNTHASE"/>
    <property type="match status" value="1"/>
</dbReference>
<dbReference type="Pfam" id="PF00535">
    <property type="entry name" value="Glycos_transf_2"/>
    <property type="match status" value="1"/>
</dbReference>
<dbReference type="RefSeq" id="WP_159445161.1">
    <property type="nucleotide sequence ID" value="NZ_AP017422.1"/>
</dbReference>
<protein>
    <submittedName>
        <fullName evidence="3">Glycosyltransferase involved in cell wall bisynthesis</fullName>
    </submittedName>
</protein>
<sequence>MLPLSVVIITKNESAHIQECIRSAQAITSDIVVVDSGSTDNTPALATAAGATVITTGWESYAAARNKGAAHAHNNWILAMDADERITSDIIAGLRQLSLQQPAYMVYGWKRVNFFGDKKIRFGNWGHDTVYRLYNRQNTRWPDVPVHETLAATRMVKRLLPGTLLHYTVSDTEECAAKAMRYALLSAQKYNSRHLKPSYLKKTLSPLFNFIACYIFRLGFLDGREGFIIALYTSYYSWLKCFYHQLLYNGSQPPVIV</sequence>
<dbReference type="InterPro" id="IPR029044">
    <property type="entry name" value="Nucleotide-diphossugar_trans"/>
</dbReference>
<evidence type="ECO:0000259" key="2">
    <source>
        <dbReference type="Pfam" id="PF00535"/>
    </source>
</evidence>
<dbReference type="Proteomes" id="UP000186917">
    <property type="component" value="Unassembled WGS sequence"/>
</dbReference>
<dbReference type="InterPro" id="IPR001173">
    <property type="entry name" value="Glyco_trans_2-like"/>
</dbReference>
<dbReference type="Gene3D" id="3.90.550.10">
    <property type="entry name" value="Spore Coat Polysaccharide Biosynthesis Protein SpsA, Chain A"/>
    <property type="match status" value="1"/>
</dbReference>
<evidence type="ECO:0000256" key="1">
    <source>
        <dbReference type="ARBA" id="ARBA00038494"/>
    </source>
</evidence>
<gene>
    <name evidence="3" type="ORF">SAMN05421788_108292</name>
</gene>
<reference evidence="4" key="1">
    <citation type="submission" date="2017-01" db="EMBL/GenBank/DDBJ databases">
        <authorList>
            <person name="Varghese N."/>
            <person name="Submissions S."/>
        </authorList>
    </citation>
    <scope>NUCLEOTIDE SEQUENCE [LARGE SCALE GENOMIC DNA]</scope>
    <source>
        <strain evidence="4">DSM 21054</strain>
    </source>
</reference>
<keyword evidence="4" id="KW-1185">Reference proteome</keyword>
<dbReference type="AlphaFoldDB" id="A0A173MDQ9"/>
<evidence type="ECO:0000313" key="4">
    <source>
        <dbReference type="Proteomes" id="UP000186917"/>
    </source>
</evidence>
<evidence type="ECO:0000313" key="3">
    <source>
        <dbReference type="EMBL" id="SIT29338.1"/>
    </source>
</evidence>
<name>A0A173MDQ9_9BACT</name>
<feature type="domain" description="Glycosyltransferase 2-like" evidence="2">
    <location>
        <begin position="5"/>
        <end position="158"/>
    </location>
</feature>
<dbReference type="CDD" id="cd02511">
    <property type="entry name" value="Beta4Glucosyltransferase"/>
    <property type="match status" value="1"/>
</dbReference>